<dbReference type="Proteomes" id="UP000270343">
    <property type="component" value="Unassembled WGS sequence"/>
</dbReference>
<reference evidence="2 3" key="1">
    <citation type="journal article" date="2015" name="Antonie Van Leeuwenhoek">
        <title>Streptomyces klenkii sp. nov., isolated from deep marine sediment.</title>
        <authorList>
            <person name="Veyisoglu A."/>
            <person name="Sahin N."/>
        </authorList>
    </citation>
    <scope>NUCLEOTIDE SEQUENCE [LARGE SCALE GENOMIC DNA]</scope>
    <source>
        <strain evidence="2 3">KCTC 29202</strain>
    </source>
</reference>
<name>A0A3B0AZF0_9ACTN</name>
<gene>
    <name evidence="2" type="ORF">D7231_25525</name>
</gene>
<keyword evidence="3" id="KW-1185">Reference proteome</keyword>
<evidence type="ECO:0008006" key="4">
    <source>
        <dbReference type="Google" id="ProtNLM"/>
    </source>
</evidence>
<sequence>MSPVPRSRPPVTELPESGPGRAGRISPHLDEAAAFSDRWVRRTGLIQSFSAQRRFRRAGCAEFAARVAPEAECGRLQRVSAWLVWFHALDDRFHHREEESPYGYDALPDFLPPDGGRTPPPRTALQRALADVWRMTAPAMSPAWRARVTARFLECAAERRAWDALAPGIVPDLVEYACGNELAAPLRELASFRAALEATTTVLAQGGAAREALRCALTRLEHEAPAPSSAAVAAWSRALSLWADGHLAWALREGPAGETRRLLLADDVTGVPVDLLRPRRPAPPPIPSTSGGAGTALHRGRE</sequence>
<dbReference type="Gene3D" id="1.10.600.10">
    <property type="entry name" value="Farnesyl Diphosphate Synthase"/>
    <property type="match status" value="1"/>
</dbReference>
<evidence type="ECO:0000313" key="3">
    <source>
        <dbReference type="Proteomes" id="UP000270343"/>
    </source>
</evidence>
<proteinExistence type="predicted"/>
<dbReference type="EMBL" id="RBAM01000011">
    <property type="protein sequence ID" value="RKN65638.1"/>
    <property type="molecule type" value="Genomic_DNA"/>
</dbReference>
<accession>A0A3B0AZF0</accession>
<dbReference type="SUPFAM" id="SSF48576">
    <property type="entry name" value="Terpenoid synthases"/>
    <property type="match status" value="1"/>
</dbReference>
<evidence type="ECO:0000313" key="2">
    <source>
        <dbReference type="EMBL" id="RKN65638.1"/>
    </source>
</evidence>
<dbReference type="AlphaFoldDB" id="A0A3B0AZF0"/>
<dbReference type="InterPro" id="IPR008949">
    <property type="entry name" value="Isoprenoid_synthase_dom_sf"/>
</dbReference>
<comment type="caution">
    <text evidence="2">The sequence shown here is derived from an EMBL/GenBank/DDBJ whole genome shotgun (WGS) entry which is preliminary data.</text>
</comment>
<dbReference type="RefSeq" id="WP_120757871.1">
    <property type="nucleotide sequence ID" value="NZ_JBFADQ010000056.1"/>
</dbReference>
<organism evidence="2 3">
    <name type="scientific">Streptomyces klenkii</name>
    <dbReference type="NCBI Taxonomy" id="1420899"/>
    <lineage>
        <taxon>Bacteria</taxon>
        <taxon>Bacillati</taxon>
        <taxon>Actinomycetota</taxon>
        <taxon>Actinomycetes</taxon>
        <taxon>Kitasatosporales</taxon>
        <taxon>Streptomycetaceae</taxon>
        <taxon>Streptomyces</taxon>
    </lineage>
</organism>
<protein>
    <recommendedName>
        <fullName evidence="4">Terpene synthase</fullName>
    </recommendedName>
</protein>
<evidence type="ECO:0000256" key="1">
    <source>
        <dbReference type="SAM" id="MobiDB-lite"/>
    </source>
</evidence>
<dbReference type="Pfam" id="PF19086">
    <property type="entry name" value="Terpene_syn_C_2"/>
    <property type="match status" value="1"/>
</dbReference>
<feature type="region of interest" description="Disordered" evidence="1">
    <location>
        <begin position="1"/>
        <end position="27"/>
    </location>
</feature>
<feature type="region of interest" description="Disordered" evidence="1">
    <location>
        <begin position="274"/>
        <end position="302"/>
    </location>
</feature>
<dbReference type="OrthoDB" id="4190714at2"/>